<dbReference type="EMBL" id="JAHRHJ020000007">
    <property type="protein sequence ID" value="KAH9308625.1"/>
    <property type="molecule type" value="Genomic_DNA"/>
</dbReference>
<proteinExistence type="predicted"/>
<keyword evidence="2" id="KW-1185">Reference proteome</keyword>
<feature type="non-terminal residue" evidence="1">
    <location>
        <position position="93"/>
    </location>
</feature>
<organism evidence="1 2">
    <name type="scientific">Taxus chinensis</name>
    <name type="common">Chinese yew</name>
    <name type="synonym">Taxus wallichiana var. chinensis</name>
    <dbReference type="NCBI Taxonomy" id="29808"/>
    <lineage>
        <taxon>Eukaryota</taxon>
        <taxon>Viridiplantae</taxon>
        <taxon>Streptophyta</taxon>
        <taxon>Embryophyta</taxon>
        <taxon>Tracheophyta</taxon>
        <taxon>Spermatophyta</taxon>
        <taxon>Pinopsida</taxon>
        <taxon>Pinidae</taxon>
        <taxon>Conifers II</taxon>
        <taxon>Cupressales</taxon>
        <taxon>Taxaceae</taxon>
        <taxon>Taxus</taxon>
    </lineage>
</organism>
<gene>
    <name evidence="1" type="ORF">KI387_036536</name>
</gene>
<sequence>VMNDLDIKVKIAYGKCTAMDSREMLVVGCLKGLVVQLAAYPGKNLKLDVVIVDCFVKWAMLLSRKLAESVGGSVQMDMSFSTIPIDGSLVKLY</sequence>
<accession>A0AA38FR16</accession>
<evidence type="ECO:0000313" key="1">
    <source>
        <dbReference type="EMBL" id="KAH9308625.1"/>
    </source>
</evidence>
<comment type="caution">
    <text evidence="1">The sequence shown here is derived from an EMBL/GenBank/DDBJ whole genome shotgun (WGS) entry which is preliminary data.</text>
</comment>
<dbReference type="AlphaFoldDB" id="A0AA38FR16"/>
<evidence type="ECO:0000313" key="2">
    <source>
        <dbReference type="Proteomes" id="UP000824469"/>
    </source>
</evidence>
<dbReference type="Proteomes" id="UP000824469">
    <property type="component" value="Unassembled WGS sequence"/>
</dbReference>
<name>A0AA38FR16_TAXCH</name>
<feature type="non-terminal residue" evidence="1">
    <location>
        <position position="1"/>
    </location>
</feature>
<reference evidence="1 2" key="1">
    <citation type="journal article" date="2021" name="Nat. Plants">
        <title>The Taxus genome provides insights into paclitaxel biosynthesis.</title>
        <authorList>
            <person name="Xiong X."/>
            <person name="Gou J."/>
            <person name="Liao Q."/>
            <person name="Li Y."/>
            <person name="Zhou Q."/>
            <person name="Bi G."/>
            <person name="Li C."/>
            <person name="Du R."/>
            <person name="Wang X."/>
            <person name="Sun T."/>
            <person name="Guo L."/>
            <person name="Liang H."/>
            <person name="Lu P."/>
            <person name="Wu Y."/>
            <person name="Zhang Z."/>
            <person name="Ro D.K."/>
            <person name="Shang Y."/>
            <person name="Huang S."/>
            <person name="Yan J."/>
        </authorList>
    </citation>
    <scope>NUCLEOTIDE SEQUENCE [LARGE SCALE GENOMIC DNA]</scope>
    <source>
        <strain evidence="1">Ta-2019</strain>
    </source>
</reference>
<protein>
    <submittedName>
        <fullName evidence="1">Uncharacterized protein</fullName>
    </submittedName>
</protein>